<name>A0A1D6NMX2_MAIZE</name>
<dbReference type="AlphaFoldDB" id="A0A1D6NMX2"/>
<dbReference type="Gene3D" id="2.40.50.140">
    <property type="entry name" value="Nucleic acid-binding proteins"/>
    <property type="match status" value="2"/>
</dbReference>
<dbReference type="EMBL" id="CM007649">
    <property type="protein sequence ID" value="ONM41516.1"/>
    <property type="molecule type" value="Genomic_DNA"/>
</dbReference>
<dbReference type="OMA" id="MILTDAM"/>
<dbReference type="eggNOG" id="KOG0851">
    <property type="taxonomic scope" value="Eukaryota"/>
</dbReference>
<dbReference type="InParanoid" id="A0A1D6NMX2"/>
<dbReference type="SUPFAM" id="SSF50249">
    <property type="entry name" value="Nucleic acid-binding proteins"/>
    <property type="match status" value="2"/>
</dbReference>
<dbReference type="CDD" id="cd04481">
    <property type="entry name" value="RPA1_DBD_B_like"/>
    <property type="match status" value="1"/>
</dbReference>
<sequence length="240" mass="27769">MMVMFYMLTTLNELSLQDKDVTVQVEVNRRWEFRGITDDGHVLHVDMILTDAMENAIYVEVPAKLLEQKGSLLQLNKVYYIRRFRVANAKSQYKVINAPLMIYFTVYSIIEVCRDPPSTFPLYVYNLIPYEAIDANGPKSKDFHVSEINPIQLNGKSSIYRNVFIKNLSHDIIKVTLWGNQALKFSYEAIYDQQIQHAVVVLFVGCLPKEYKGSVYLSGGAACHWYFNPSINEAQPYYQR</sequence>
<proteinExistence type="predicted"/>
<evidence type="ECO:0000313" key="1">
    <source>
        <dbReference type="EMBL" id="ONM41516.1"/>
    </source>
</evidence>
<reference evidence="1" key="1">
    <citation type="submission" date="2015-12" db="EMBL/GenBank/DDBJ databases">
        <title>Update maize B73 reference genome by single molecule sequencing technologies.</title>
        <authorList>
            <consortium name="Maize Genome Sequencing Project"/>
            <person name="Ware D."/>
        </authorList>
    </citation>
    <scope>NUCLEOTIDE SEQUENCE [LARGE SCALE GENOMIC DNA]</scope>
    <source>
        <tissue evidence="1">Seedling</tissue>
    </source>
</reference>
<dbReference type="InterPro" id="IPR012340">
    <property type="entry name" value="NA-bd_OB-fold"/>
</dbReference>
<dbReference type="PaxDb" id="4577-AC189060.4_FGP007"/>
<dbReference type="STRING" id="4577.A0A1D6NMX2"/>
<evidence type="ECO:0008006" key="2">
    <source>
        <dbReference type="Google" id="ProtNLM"/>
    </source>
</evidence>
<dbReference type="PANTHER" id="PTHR47165">
    <property type="entry name" value="OS03G0429900 PROTEIN"/>
    <property type="match status" value="1"/>
</dbReference>
<organism evidence="1">
    <name type="scientific">Zea mays</name>
    <name type="common">Maize</name>
    <dbReference type="NCBI Taxonomy" id="4577"/>
    <lineage>
        <taxon>Eukaryota</taxon>
        <taxon>Viridiplantae</taxon>
        <taxon>Streptophyta</taxon>
        <taxon>Embryophyta</taxon>
        <taxon>Tracheophyta</taxon>
        <taxon>Spermatophyta</taxon>
        <taxon>Magnoliopsida</taxon>
        <taxon>Liliopsida</taxon>
        <taxon>Poales</taxon>
        <taxon>Poaceae</taxon>
        <taxon>PACMAD clade</taxon>
        <taxon>Panicoideae</taxon>
        <taxon>Andropogonodae</taxon>
        <taxon>Andropogoneae</taxon>
        <taxon>Tripsacinae</taxon>
        <taxon>Zea</taxon>
    </lineage>
</organism>
<dbReference type="PANTHER" id="PTHR47165:SF3">
    <property type="entry name" value="RETROTRANSPOSON-LIKE PROTEIN"/>
    <property type="match status" value="1"/>
</dbReference>
<accession>A0A1D6NMX2</accession>
<dbReference type="SMR" id="A0A1D6NMX2"/>
<dbReference type="CDD" id="cd04480">
    <property type="entry name" value="RPA1_DBD_A_like"/>
    <property type="match status" value="1"/>
</dbReference>
<protein>
    <recommendedName>
        <fullName evidence="2">Replication protein A DNA-binding subunit B</fullName>
    </recommendedName>
</protein>
<gene>
    <name evidence="1" type="ORF">ZEAMMB73_Zm00001d044531</name>
</gene>